<keyword evidence="2" id="KW-0997">Cell inner membrane</keyword>
<comment type="similarity">
    <text evidence="4">Belongs to the methyl-accepting chemotaxis (MCP) protein family.</text>
</comment>
<evidence type="ECO:0000313" key="9">
    <source>
        <dbReference type="Proteomes" id="UP001244552"/>
    </source>
</evidence>
<keyword evidence="3 5" id="KW-0807">Transducer</keyword>
<dbReference type="SUPFAM" id="SSF58104">
    <property type="entry name" value="Methyl-accepting chemotaxis protein (MCP) signaling domain"/>
    <property type="match status" value="1"/>
</dbReference>
<keyword evidence="2" id="KW-0472">Membrane</keyword>
<dbReference type="EMBL" id="JAUSVU010000011">
    <property type="protein sequence ID" value="MDQ0534407.1"/>
    <property type="molecule type" value="Genomic_DNA"/>
</dbReference>
<organism evidence="8 9">
    <name type="scientific">Azospirillum picis</name>
    <dbReference type="NCBI Taxonomy" id="488438"/>
    <lineage>
        <taxon>Bacteria</taxon>
        <taxon>Pseudomonadati</taxon>
        <taxon>Pseudomonadota</taxon>
        <taxon>Alphaproteobacteria</taxon>
        <taxon>Rhodospirillales</taxon>
        <taxon>Azospirillaceae</taxon>
        <taxon>Azospirillum</taxon>
    </lineage>
</organism>
<dbReference type="InterPro" id="IPR000727">
    <property type="entry name" value="T_SNARE_dom"/>
</dbReference>
<dbReference type="InterPro" id="IPR012292">
    <property type="entry name" value="Globin/Proto"/>
</dbReference>
<gene>
    <name evidence="8" type="ORF">QO018_003280</name>
</gene>
<dbReference type="InterPro" id="IPR004089">
    <property type="entry name" value="MCPsignal_dom"/>
</dbReference>
<dbReference type="InterPro" id="IPR004090">
    <property type="entry name" value="Chemotax_Me-accpt_rcpt"/>
</dbReference>
<dbReference type="CDD" id="cd01068">
    <property type="entry name" value="globin_sensor"/>
    <property type="match status" value="1"/>
</dbReference>
<keyword evidence="2" id="KW-1003">Cell membrane</keyword>
<feature type="domain" description="T-SNARE coiled-coil homology" evidence="7">
    <location>
        <begin position="348"/>
        <end position="410"/>
    </location>
</feature>
<evidence type="ECO:0000256" key="3">
    <source>
        <dbReference type="ARBA" id="ARBA00023224"/>
    </source>
</evidence>
<dbReference type="PROSITE" id="PS50111">
    <property type="entry name" value="CHEMOTAXIS_TRANSDUC_2"/>
    <property type="match status" value="1"/>
</dbReference>
<dbReference type="PRINTS" id="PR00260">
    <property type="entry name" value="CHEMTRNSDUCR"/>
</dbReference>
<dbReference type="PANTHER" id="PTHR32089:SF112">
    <property type="entry name" value="LYSOZYME-LIKE PROTEIN-RELATED"/>
    <property type="match status" value="1"/>
</dbReference>
<sequence length="453" mass="48087">MSADPNDAQAKRLATFAITEDDLALLRSGREFAERRLPALLEQWHDQFAAWPEIQTALMLPDVHAARVDHWTRAASGRIDAGFADSARRLATLFYQNGVPAYAVSICHYIVSSNIARELGLTSSEGGMMSGLFAAGARRHRAEMLQALTKMAWFDLELLLETYRTAEEESKRSTLDRLARSFEDSVKGIVEGTVAASNRMQANAQRMSEIATATSRRSADVASETEVSSASMQTVAGAAGQLSASIADISRHVGESSRISTSAVEEAERTKETVSGLVAAAQRIGEVVNLINSIASQTNLLALNATIEAARAGEAGKGFAVVANEVKHLANQTAKATEDISSQIAGMQSAAGSAAEAIHAVGRTITHINEIVTTVAATVEQQAAATQDITRNVQDVAAGARRVTSSIAQMTQSSTETGTIAQEVLTAAGSLHRQADELNHGVGDFLNRIRTAA</sequence>
<evidence type="ECO:0000256" key="1">
    <source>
        <dbReference type="ARBA" id="ARBA00004429"/>
    </source>
</evidence>
<comment type="caution">
    <text evidence="8">The sequence shown here is derived from an EMBL/GenBank/DDBJ whole genome shotgun (WGS) entry which is preliminary data.</text>
</comment>
<proteinExistence type="inferred from homology"/>
<evidence type="ECO:0000313" key="8">
    <source>
        <dbReference type="EMBL" id="MDQ0534407.1"/>
    </source>
</evidence>
<evidence type="ECO:0000256" key="5">
    <source>
        <dbReference type="PROSITE-ProRule" id="PRU00284"/>
    </source>
</evidence>
<evidence type="ECO:0000259" key="7">
    <source>
        <dbReference type="PROSITE" id="PS50192"/>
    </source>
</evidence>
<dbReference type="InterPro" id="IPR009050">
    <property type="entry name" value="Globin-like_sf"/>
</dbReference>
<evidence type="ECO:0000256" key="4">
    <source>
        <dbReference type="ARBA" id="ARBA00029447"/>
    </source>
</evidence>
<dbReference type="InterPro" id="IPR039379">
    <property type="entry name" value="Protoglobin_sensor_dom"/>
</dbReference>
<protein>
    <submittedName>
        <fullName evidence="8">Methyl-accepting chemotaxis protein</fullName>
    </submittedName>
</protein>
<dbReference type="SMART" id="SM00283">
    <property type="entry name" value="MA"/>
    <property type="match status" value="1"/>
</dbReference>
<dbReference type="RefSeq" id="WP_209984301.1">
    <property type="nucleotide sequence ID" value="NZ_JAGINO010000014.1"/>
</dbReference>
<evidence type="ECO:0000259" key="6">
    <source>
        <dbReference type="PROSITE" id="PS50111"/>
    </source>
</evidence>
<evidence type="ECO:0000256" key="2">
    <source>
        <dbReference type="ARBA" id="ARBA00022519"/>
    </source>
</evidence>
<dbReference type="Pfam" id="PF00015">
    <property type="entry name" value="MCPsignal"/>
    <property type="match status" value="1"/>
</dbReference>
<name>A0ABU0MLV6_9PROT</name>
<feature type="domain" description="Methyl-accepting transducer" evidence="6">
    <location>
        <begin position="196"/>
        <end position="432"/>
    </location>
</feature>
<dbReference type="Gene3D" id="1.10.490.10">
    <property type="entry name" value="Globins"/>
    <property type="match status" value="1"/>
</dbReference>
<keyword evidence="9" id="KW-1185">Reference proteome</keyword>
<dbReference type="SUPFAM" id="SSF46458">
    <property type="entry name" value="Globin-like"/>
    <property type="match status" value="1"/>
</dbReference>
<dbReference type="PANTHER" id="PTHR32089">
    <property type="entry name" value="METHYL-ACCEPTING CHEMOTAXIS PROTEIN MCPB"/>
    <property type="match status" value="1"/>
</dbReference>
<accession>A0ABU0MLV6</accession>
<comment type="subcellular location">
    <subcellularLocation>
        <location evidence="1">Cell inner membrane</location>
        <topology evidence="1">Multi-pass membrane protein</topology>
    </subcellularLocation>
</comment>
<reference evidence="8 9" key="1">
    <citation type="submission" date="2023-07" db="EMBL/GenBank/DDBJ databases">
        <title>Genomic Encyclopedia of Type Strains, Phase IV (KMG-IV): sequencing the most valuable type-strain genomes for metagenomic binning, comparative biology and taxonomic classification.</title>
        <authorList>
            <person name="Goeker M."/>
        </authorList>
    </citation>
    <scope>NUCLEOTIDE SEQUENCE [LARGE SCALE GENOMIC DNA]</scope>
    <source>
        <strain evidence="8 9">DSM 19922</strain>
    </source>
</reference>
<dbReference type="Gene3D" id="1.10.287.950">
    <property type="entry name" value="Methyl-accepting chemotaxis protein"/>
    <property type="match status" value="1"/>
</dbReference>
<dbReference type="Proteomes" id="UP001244552">
    <property type="component" value="Unassembled WGS sequence"/>
</dbReference>
<dbReference type="PROSITE" id="PS50192">
    <property type="entry name" value="T_SNARE"/>
    <property type="match status" value="1"/>
</dbReference>
<dbReference type="Pfam" id="PF11563">
    <property type="entry name" value="Protoglobin"/>
    <property type="match status" value="1"/>
</dbReference>
<dbReference type="InterPro" id="IPR044398">
    <property type="entry name" value="Globin-sensor_dom"/>
</dbReference>